<keyword evidence="4" id="KW-0723">Serine/threonine-protein kinase</keyword>
<dbReference type="SUPFAM" id="SSF56112">
    <property type="entry name" value="Protein kinase-like (PK-like)"/>
    <property type="match status" value="1"/>
</dbReference>
<dbReference type="RefSeq" id="WP_106325309.1">
    <property type="nucleotide sequence ID" value="NZ_BOMO01000149.1"/>
</dbReference>
<organism evidence="4 5">
    <name type="scientific">Actinoplanes italicus</name>
    <dbReference type="NCBI Taxonomy" id="113567"/>
    <lineage>
        <taxon>Bacteria</taxon>
        <taxon>Bacillati</taxon>
        <taxon>Actinomycetota</taxon>
        <taxon>Actinomycetes</taxon>
        <taxon>Micromonosporales</taxon>
        <taxon>Micromonosporaceae</taxon>
        <taxon>Actinoplanes</taxon>
    </lineage>
</organism>
<feature type="domain" description="Protein kinase" evidence="3">
    <location>
        <begin position="54"/>
        <end position="306"/>
    </location>
</feature>
<dbReference type="SMART" id="SM00220">
    <property type="entry name" value="S_TKc"/>
    <property type="match status" value="1"/>
</dbReference>
<keyword evidence="4" id="KW-0418">Kinase</keyword>
<dbReference type="GO" id="GO:0005524">
    <property type="term" value="F:ATP binding"/>
    <property type="evidence" value="ECO:0007669"/>
    <property type="project" value="InterPro"/>
</dbReference>
<dbReference type="InterPro" id="IPR000719">
    <property type="entry name" value="Prot_kinase_dom"/>
</dbReference>
<feature type="region of interest" description="Disordered" evidence="1">
    <location>
        <begin position="725"/>
        <end position="745"/>
    </location>
</feature>
<dbReference type="Gene3D" id="1.10.510.10">
    <property type="entry name" value="Transferase(Phosphotransferase) domain 1"/>
    <property type="match status" value="1"/>
</dbReference>
<accession>A0A2T0K302</accession>
<feature type="transmembrane region" description="Helical" evidence="2">
    <location>
        <begin position="591"/>
        <end position="613"/>
    </location>
</feature>
<dbReference type="EMBL" id="PVMZ01000016">
    <property type="protein sequence ID" value="PRX17246.1"/>
    <property type="molecule type" value="Genomic_DNA"/>
</dbReference>
<keyword evidence="4" id="KW-0808">Transferase</keyword>
<dbReference type="PANTHER" id="PTHR48011">
    <property type="entry name" value="CCR4-NOT TRANSCRIPTIONAL COMPLEX SUBUNIT CAF120-RELATED"/>
    <property type="match status" value="1"/>
</dbReference>
<dbReference type="GO" id="GO:0004674">
    <property type="term" value="F:protein serine/threonine kinase activity"/>
    <property type="evidence" value="ECO:0007669"/>
    <property type="project" value="UniProtKB-KW"/>
</dbReference>
<dbReference type="GO" id="GO:0007165">
    <property type="term" value="P:signal transduction"/>
    <property type="evidence" value="ECO:0007669"/>
    <property type="project" value="TreeGrafter"/>
</dbReference>
<feature type="transmembrane region" description="Helical" evidence="2">
    <location>
        <begin position="675"/>
        <end position="694"/>
    </location>
</feature>
<feature type="region of interest" description="Disordered" evidence="1">
    <location>
        <begin position="1"/>
        <end position="48"/>
    </location>
</feature>
<dbReference type="InterPro" id="IPR008271">
    <property type="entry name" value="Ser/Thr_kinase_AS"/>
</dbReference>
<keyword evidence="5" id="KW-1185">Reference proteome</keyword>
<evidence type="ECO:0000256" key="2">
    <source>
        <dbReference type="SAM" id="Phobius"/>
    </source>
</evidence>
<keyword evidence="2" id="KW-0812">Transmembrane</keyword>
<feature type="transmembrane region" description="Helical" evidence="2">
    <location>
        <begin position="628"/>
        <end position="648"/>
    </location>
</feature>
<feature type="compositionally biased region" description="Basic and acidic residues" evidence="1">
    <location>
        <begin position="725"/>
        <end position="736"/>
    </location>
</feature>
<dbReference type="Proteomes" id="UP000239415">
    <property type="component" value="Unassembled WGS sequence"/>
</dbReference>
<proteinExistence type="predicted"/>
<dbReference type="PANTHER" id="PTHR48011:SF4">
    <property type="entry name" value="MITOGEN-ACTIVATED PROTEIN KINASE KINASE KINASE 19"/>
    <property type="match status" value="1"/>
</dbReference>
<protein>
    <submittedName>
        <fullName evidence="4">Serine/threonine protein kinase</fullName>
    </submittedName>
</protein>
<dbReference type="OrthoDB" id="5492697at2"/>
<dbReference type="InterPro" id="IPR011009">
    <property type="entry name" value="Kinase-like_dom_sf"/>
</dbReference>
<reference evidence="4 5" key="1">
    <citation type="submission" date="2018-03" db="EMBL/GenBank/DDBJ databases">
        <title>Genomic Encyclopedia of Archaeal and Bacterial Type Strains, Phase II (KMG-II): from individual species to whole genera.</title>
        <authorList>
            <person name="Goeker M."/>
        </authorList>
    </citation>
    <scope>NUCLEOTIDE SEQUENCE [LARGE SCALE GENOMIC DNA]</scope>
    <source>
        <strain evidence="4 5">DSM 43146</strain>
    </source>
</reference>
<evidence type="ECO:0000259" key="3">
    <source>
        <dbReference type="PROSITE" id="PS50011"/>
    </source>
</evidence>
<dbReference type="Pfam" id="PF00069">
    <property type="entry name" value="Pkinase"/>
    <property type="match status" value="1"/>
</dbReference>
<gene>
    <name evidence="4" type="ORF">CLV67_11622</name>
</gene>
<evidence type="ECO:0000313" key="5">
    <source>
        <dbReference type="Proteomes" id="UP000239415"/>
    </source>
</evidence>
<feature type="transmembrane region" description="Helical" evidence="2">
    <location>
        <begin position="700"/>
        <end position="719"/>
    </location>
</feature>
<dbReference type="PROSITE" id="PS00108">
    <property type="entry name" value="PROTEIN_KINASE_ST"/>
    <property type="match status" value="1"/>
</dbReference>
<dbReference type="PROSITE" id="PS50011">
    <property type="entry name" value="PROTEIN_KINASE_DOM"/>
    <property type="match status" value="1"/>
</dbReference>
<keyword evidence="2" id="KW-0472">Membrane</keyword>
<sequence>MTQPAHDEPATVLDPGRTRPEDGDLTLLDPGRTRPVGGGPGFPEGLPPGLDARFVVVRRLDRGGAEADLHLVQERATGAELVLKLYRGTGADQRVRTFLAGRESRHIVTVLETGTTGARGYEIQEHLAGGSLAELRRAHPAGLTAEVLTGLVGQVAEGLAEMHASHLVHRDVKPANVLVRRLVPLEVALIDFGLVMYAPEETSAADGSGTVRYMPPEYISGQMVSPAFDWWSLGMTVLELATGAPFLEGLDDTMLRIAVTGGPIGTQSVVDPRLRLLCRGLLAQQMDERWGAAEVTRWLGGESPEVPAGYAAPPGAAEAEVENAYTFADTAYRNRTLLAAAMTAGWEHTVRLLYGTDPEPLRTLRDWLRQFPGGEHPDDPGEPPDVRLLRLLRSMAPTLPPIHRGVNIARGTLPELARGAVENDGNLPGIVRDLWRHRLLPLLATAPAAPGLAGGDGLDRVDREWQQRVARWSRMAAGIDDPGARAVLESTDRAVRARLTARRRALSLSAVTADDVAVAELRRTVRSEARRFRLSWFTRLAQDPEGMWLALLLREHAETRAEQEMVAAQRRAWLSRNRRFREWSRRQNRPVALSWAVAGVFLMVSVCALVTGISDLTGIASDAAVLDAWVATAFAAVAALTVEAVLAWEIGGRFHPAYSTLGTAFTALGRAARSLAGRGLAMAVFALVAVAVALAAHQPVVSPLAAAAGIIGWAVPRYMRWRSDQERERGEADRGASELLANRTA</sequence>
<comment type="caution">
    <text evidence="4">The sequence shown here is derived from an EMBL/GenBank/DDBJ whole genome shotgun (WGS) entry which is preliminary data.</text>
</comment>
<evidence type="ECO:0000256" key="1">
    <source>
        <dbReference type="SAM" id="MobiDB-lite"/>
    </source>
</evidence>
<dbReference type="AlphaFoldDB" id="A0A2T0K302"/>
<keyword evidence="2" id="KW-1133">Transmembrane helix</keyword>
<name>A0A2T0K302_9ACTN</name>
<dbReference type="InterPro" id="IPR052751">
    <property type="entry name" value="Plant_MAPKKK"/>
</dbReference>
<evidence type="ECO:0000313" key="4">
    <source>
        <dbReference type="EMBL" id="PRX17246.1"/>
    </source>
</evidence>